<dbReference type="Pfam" id="PF12796">
    <property type="entry name" value="Ank_2"/>
    <property type="match status" value="3"/>
</dbReference>
<feature type="compositionally biased region" description="Basic and acidic residues" evidence="3">
    <location>
        <begin position="786"/>
        <end position="796"/>
    </location>
</feature>
<dbReference type="SUPFAM" id="SSF52540">
    <property type="entry name" value="P-loop containing nucleoside triphosphate hydrolases"/>
    <property type="match status" value="1"/>
</dbReference>
<dbReference type="Pfam" id="PF24883">
    <property type="entry name" value="NPHP3_N"/>
    <property type="match status" value="1"/>
</dbReference>
<reference evidence="8" key="1">
    <citation type="journal article" date="2015" name="Genome Announc.">
        <title>Genome sequence of the AIDS-associated pathogen Penicillium marneffei (ATCC18224) and its near taxonomic relative Talaromyces stipitatus (ATCC10500).</title>
        <authorList>
            <person name="Nierman W.C."/>
            <person name="Fedorova-Abrams N.D."/>
            <person name="Andrianopoulos A."/>
        </authorList>
    </citation>
    <scope>NUCLEOTIDE SEQUENCE [LARGE SCALE GENOMIC DNA]</scope>
    <source>
        <strain evidence="8">ATCC 18224 / CBS 334.59 / QM 7333</strain>
    </source>
</reference>
<keyword evidence="2" id="KW-0040">ANK repeat</keyword>
<dbReference type="EMBL" id="DS995900">
    <property type="protein sequence ID" value="EEA25256.1"/>
    <property type="molecule type" value="Genomic_DNA"/>
</dbReference>
<dbReference type="SMART" id="SM00248">
    <property type="entry name" value="ANK"/>
    <property type="match status" value="10"/>
</dbReference>
<gene>
    <name evidence="7" type="ORF">PMAA_063730</name>
</gene>
<keyword evidence="8" id="KW-1185">Reference proteome</keyword>
<dbReference type="Pfam" id="PF22939">
    <property type="entry name" value="WHD_GPIID"/>
    <property type="match status" value="1"/>
</dbReference>
<name>B6QAC9_TALMQ</name>
<dbReference type="Gene3D" id="1.25.40.20">
    <property type="entry name" value="Ankyrin repeat-containing domain"/>
    <property type="match status" value="2"/>
</dbReference>
<organism evidence="7 8">
    <name type="scientific">Talaromyces marneffei (strain ATCC 18224 / CBS 334.59 / QM 7333)</name>
    <name type="common">Penicillium marneffei</name>
    <dbReference type="NCBI Taxonomy" id="441960"/>
    <lineage>
        <taxon>Eukaryota</taxon>
        <taxon>Fungi</taxon>
        <taxon>Dikarya</taxon>
        <taxon>Ascomycota</taxon>
        <taxon>Pezizomycotina</taxon>
        <taxon>Eurotiomycetes</taxon>
        <taxon>Eurotiomycetidae</taxon>
        <taxon>Eurotiales</taxon>
        <taxon>Trichocomaceae</taxon>
        <taxon>Talaromyces</taxon>
        <taxon>Talaromyces sect. Talaromyces</taxon>
    </lineage>
</organism>
<dbReference type="PhylomeDB" id="B6QAC9"/>
<feature type="region of interest" description="Disordered" evidence="3">
    <location>
        <begin position="769"/>
        <end position="797"/>
    </location>
</feature>
<evidence type="ECO:0000256" key="1">
    <source>
        <dbReference type="ARBA" id="ARBA00022737"/>
    </source>
</evidence>
<dbReference type="SUPFAM" id="SSF48403">
    <property type="entry name" value="Ankyrin repeat"/>
    <property type="match status" value="1"/>
</dbReference>
<dbReference type="HOGENOM" id="CLU_000288_34_3_1"/>
<feature type="domain" description="Nephrocystin 3-like N-terminal" evidence="6">
    <location>
        <begin position="278"/>
        <end position="428"/>
    </location>
</feature>
<dbReference type="PANTHER" id="PTHR10039">
    <property type="entry name" value="AMELOGENIN"/>
    <property type="match status" value="1"/>
</dbReference>
<feature type="domain" description="DUF7708" evidence="5">
    <location>
        <begin position="78"/>
        <end position="202"/>
    </location>
</feature>
<dbReference type="InterPro" id="IPR036770">
    <property type="entry name" value="Ankyrin_rpt-contain_sf"/>
</dbReference>
<evidence type="ECO:0000259" key="4">
    <source>
        <dbReference type="Pfam" id="PF22939"/>
    </source>
</evidence>
<dbReference type="AlphaFoldDB" id="B6QAC9"/>
<dbReference type="Proteomes" id="UP000001294">
    <property type="component" value="Unassembled WGS sequence"/>
</dbReference>
<evidence type="ECO:0000259" key="6">
    <source>
        <dbReference type="Pfam" id="PF24883"/>
    </source>
</evidence>
<feature type="repeat" description="ANK" evidence="2">
    <location>
        <begin position="949"/>
        <end position="981"/>
    </location>
</feature>
<evidence type="ECO:0000259" key="5">
    <source>
        <dbReference type="Pfam" id="PF24809"/>
    </source>
</evidence>
<sequence>MALALAMSARLKPEIRLAQAVSEFEADLTMEQKLRFNSCRAQVHKTPPEIHDVMQLTAEIDQKISPKVGRGRCYGPRLTNFLQGVQQFVGLGDILVGGSQNLVACGVWSLVRMSLMSLVNSASYLEKVSQLLMIVGRGAPRYQSMAAIYPRSKELQSNLCEYFIVVVRLCHHILKYTQKSTVMQFTTTLNTSNLDSFQPELEIWATAIKEEVNILMAKRSEDEATKNSKFRDWSLSFRTLESHQKQLAVTRRVLDLCSRYDYQVKWKQARKIGNSTVFHSDDMYQSWKKLQTSATLIYTGRLGSGKSVLMANIVDDLNLNVEDKTAVAYFFCRHDEAESLKAQTIIGSLTRQLLVAFKPSALDPKRFDETELKDIDSLIELLHTALPLMHRAIFVLDGLDECDHPVAKKVIGYLRRMQSTLNLHICISLRLDANRLLRYAREQLVQCTKTSIPVDNPDIESFIERELENRIQSDELVIGDPELILDVRDSLMVGSQGMFLWVALQIDILCTMKTDLGIRQALDNLPRDLSNTFTRILKKHEQKIKPEQRTVLEILTVAQRPLTSEELREVLSVTPGDTTWDPGKLLNDVKSVLTYCGSLVTIDEEDSTVQFIHHSVKQFLIEDYRDSRGAELDIDDANMRMARLILTYLSYDQFDRQLSTSVVPRLNVTPYDIVKSTVDSHNSVQSAALRLLRLKTRSSKTRQTQDIGRTIQAMNAQHHVPRDYTFQFLSYAKLYSIYHLCATSASKIPELCLLGKILDRRVLSVNDALPYTEPPSADQEPPSADQETRLWSETKTPRNSLEFPLESPILTSSNQRSGRGGALFFCACSLNNSALLRRLIQVDRVDPNQQNEQEQTPFAYAAMNGYGDAVKELLRTISVNLQSSDESGCTPLMWAARRGFASIVHDLVAPNLEFHYSEDNENWLQLAREAHGMPRDSHERVDLNSVDLHGRTALSFAAHDGKYECVRKLLEYGADRTLTDDMDRIPLMHAAMSYSAQTVQQFYDIPDPYYASDFPDSEDVEGRTAISYAAEGGTFEIVRIFLLDLRIDPDSRDHKERSPLSYAAQYGILDIVDAFLADDRVDPDSRCSHGRSPLSWALERNKPAVEIVQAFVRTGRVDINSEDNHGQTPLIRAVIRQHYSIVPVLLDYGCNITIKDNEGWTALDHAVENGNEDIIRILRDHRPGSAGKKVYTS</sequence>
<evidence type="ECO:0000313" key="7">
    <source>
        <dbReference type="EMBL" id="EEA25256.1"/>
    </source>
</evidence>
<protein>
    <submittedName>
        <fullName evidence="7">NACHT domain protein</fullName>
    </submittedName>
</protein>
<evidence type="ECO:0000256" key="3">
    <source>
        <dbReference type="SAM" id="MobiDB-lite"/>
    </source>
</evidence>
<dbReference type="Pfam" id="PF00023">
    <property type="entry name" value="Ank"/>
    <property type="match status" value="1"/>
</dbReference>
<accession>B6QAC9</accession>
<dbReference type="PROSITE" id="PS50297">
    <property type="entry name" value="ANK_REP_REGION"/>
    <property type="match status" value="2"/>
</dbReference>
<dbReference type="InterPro" id="IPR056884">
    <property type="entry name" value="NPHP3-like_N"/>
</dbReference>
<feature type="repeat" description="ANK" evidence="2">
    <location>
        <begin position="1125"/>
        <end position="1157"/>
    </location>
</feature>
<dbReference type="InterPro" id="IPR056125">
    <property type="entry name" value="DUF7708"/>
</dbReference>
<proteinExistence type="predicted"/>
<dbReference type="PANTHER" id="PTHR10039:SF10">
    <property type="entry name" value="NACHT DOMAIN-CONTAINING PROTEIN"/>
    <property type="match status" value="1"/>
</dbReference>
<dbReference type="Pfam" id="PF24809">
    <property type="entry name" value="DUF7708"/>
    <property type="match status" value="1"/>
</dbReference>
<keyword evidence="1" id="KW-0677">Repeat</keyword>
<dbReference type="VEuPathDB" id="FungiDB:PMAA_063730"/>
<dbReference type="InterPro" id="IPR054471">
    <property type="entry name" value="GPIID_WHD"/>
</dbReference>
<dbReference type="InterPro" id="IPR027417">
    <property type="entry name" value="P-loop_NTPase"/>
</dbReference>
<dbReference type="OrthoDB" id="1577640at2759"/>
<dbReference type="InterPro" id="IPR002110">
    <property type="entry name" value="Ankyrin_rpt"/>
</dbReference>
<dbReference type="PROSITE" id="PS50088">
    <property type="entry name" value="ANK_REPEAT"/>
    <property type="match status" value="2"/>
</dbReference>
<feature type="domain" description="GPI inositol-deacylase winged helix" evidence="4">
    <location>
        <begin position="543"/>
        <end position="628"/>
    </location>
</feature>
<evidence type="ECO:0000256" key="2">
    <source>
        <dbReference type="PROSITE-ProRule" id="PRU00023"/>
    </source>
</evidence>
<dbReference type="Gene3D" id="3.40.50.300">
    <property type="entry name" value="P-loop containing nucleotide triphosphate hydrolases"/>
    <property type="match status" value="1"/>
</dbReference>
<evidence type="ECO:0000313" key="8">
    <source>
        <dbReference type="Proteomes" id="UP000001294"/>
    </source>
</evidence>